<dbReference type="PANTHER" id="PTHR11805">
    <property type="entry name" value="CYSTEINE-RICH PDZ-BINDING PROTEIN"/>
    <property type="match status" value="1"/>
</dbReference>
<dbReference type="GO" id="GO:0031122">
    <property type="term" value="P:cytoplasmic microtubule organization"/>
    <property type="evidence" value="ECO:0007669"/>
    <property type="project" value="TreeGrafter"/>
</dbReference>
<keyword evidence="5" id="KW-0507">mRNA processing</keyword>
<keyword evidence="11" id="KW-1185">Reference proteome</keyword>
<dbReference type="GO" id="GO:0005681">
    <property type="term" value="C:spliceosomal complex"/>
    <property type="evidence" value="ECO:0007669"/>
    <property type="project" value="UniProtKB-KW"/>
</dbReference>
<accession>A0A9P6AVG1</accession>
<keyword evidence="7" id="KW-0508">mRNA splicing</keyword>
<comment type="caution">
    <text evidence="10">The sequence shown here is derived from an EMBL/GenBank/DDBJ whole genome shotgun (WGS) entry which is preliminary data.</text>
</comment>
<evidence type="ECO:0000256" key="9">
    <source>
        <dbReference type="SAM" id="MobiDB-lite"/>
    </source>
</evidence>
<evidence type="ECO:0000256" key="2">
    <source>
        <dbReference type="ARBA" id="ARBA00009021"/>
    </source>
</evidence>
<dbReference type="AlphaFoldDB" id="A0A9P6AVG1"/>
<dbReference type="PANTHER" id="PTHR11805:SF1">
    <property type="entry name" value="CYSTEINE-RICH PDZ-BINDING PROTEIN"/>
    <property type="match status" value="1"/>
</dbReference>
<comment type="similarity">
    <text evidence="2">Belongs to the CRIPT family.</text>
</comment>
<comment type="subcellular location">
    <subcellularLocation>
        <location evidence="1">Cytoplasm</location>
    </subcellularLocation>
</comment>
<feature type="region of interest" description="Disordered" evidence="9">
    <location>
        <begin position="14"/>
        <end position="46"/>
    </location>
</feature>
<sequence length="96" mass="10256">MVCTKCEKKLSKLAAPDPFQPSSSTRTVGENKLAVKGRPGSSTKRFTPYGSKCKDCKSPTTQNAAKYCHGCAFKRGACAICGKQILDTTGFAMSNK</sequence>
<protein>
    <recommendedName>
        <fullName evidence="3">Cysteine-rich PDZ-binding protein</fullName>
    </recommendedName>
    <alternativeName>
        <fullName evidence="8">Cysteine-rich interactor of PDZ three</fullName>
    </alternativeName>
</protein>
<evidence type="ECO:0000256" key="5">
    <source>
        <dbReference type="ARBA" id="ARBA00022664"/>
    </source>
</evidence>
<dbReference type="EMBL" id="MU128983">
    <property type="protein sequence ID" value="KAF9512698.1"/>
    <property type="molecule type" value="Genomic_DNA"/>
</dbReference>
<evidence type="ECO:0000256" key="3">
    <source>
        <dbReference type="ARBA" id="ARBA00018615"/>
    </source>
</evidence>
<evidence type="ECO:0000313" key="11">
    <source>
        <dbReference type="Proteomes" id="UP000886523"/>
    </source>
</evidence>
<dbReference type="GO" id="GO:0006397">
    <property type="term" value="P:mRNA processing"/>
    <property type="evidence" value="ECO:0007669"/>
    <property type="project" value="UniProtKB-KW"/>
</dbReference>
<gene>
    <name evidence="10" type="ORF">BS47DRAFT_1330185</name>
</gene>
<name>A0A9P6AVG1_9AGAM</name>
<keyword evidence="4" id="KW-0963">Cytoplasm</keyword>
<evidence type="ECO:0000256" key="1">
    <source>
        <dbReference type="ARBA" id="ARBA00004496"/>
    </source>
</evidence>
<evidence type="ECO:0000256" key="6">
    <source>
        <dbReference type="ARBA" id="ARBA00022728"/>
    </source>
</evidence>
<dbReference type="GO" id="GO:0008380">
    <property type="term" value="P:RNA splicing"/>
    <property type="evidence" value="ECO:0007669"/>
    <property type="project" value="UniProtKB-KW"/>
</dbReference>
<proteinExistence type="inferred from homology"/>
<dbReference type="Pfam" id="PF10235">
    <property type="entry name" value="Cript"/>
    <property type="match status" value="1"/>
</dbReference>
<evidence type="ECO:0000256" key="8">
    <source>
        <dbReference type="ARBA" id="ARBA00032518"/>
    </source>
</evidence>
<reference evidence="10" key="1">
    <citation type="journal article" date="2020" name="Nat. Commun.">
        <title>Large-scale genome sequencing of mycorrhizal fungi provides insights into the early evolution of symbiotic traits.</title>
        <authorList>
            <person name="Miyauchi S."/>
            <person name="Kiss E."/>
            <person name="Kuo A."/>
            <person name="Drula E."/>
            <person name="Kohler A."/>
            <person name="Sanchez-Garcia M."/>
            <person name="Morin E."/>
            <person name="Andreopoulos B."/>
            <person name="Barry K.W."/>
            <person name="Bonito G."/>
            <person name="Buee M."/>
            <person name="Carver A."/>
            <person name="Chen C."/>
            <person name="Cichocki N."/>
            <person name="Clum A."/>
            <person name="Culley D."/>
            <person name="Crous P.W."/>
            <person name="Fauchery L."/>
            <person name="Girlanda M."/>
            <person name="Hayes R.D."/>
            <person name="Keri Z."/>
            <person name="LaButti K."/>
            <person name="Lipzen A."/>
            <person name="Lombard V."/>
            <person name="Magnuson J."/>
            <person name="Maillard F."/>
            <person name="Murat C."/>
            <person name="Nolan M."/>
            <person name="Ohm R.A."/>
            <person name="Pangilinan J."/>
            <person name="Pereira M.F."/>
            <person name="Perotto S."/>
            <person name="Peter M."/>
            <person name="Pfister S."/>
            <person name="Riley R."/>
            <person name="Sitrit Y."/>
            <person name="Stielow J.B."/>
            <person name="Szollosi G."/>
            <person name="Zifcakova L."/>
            <person name="Stursova M."/>
            <person name="Spatafora J.W."/>
            <person name="Tedersoo L."/>
            <person name="Vaario L.M."/>
            <person name="Yamada A."/>
            <person name="Yan M."/>
            <person name="Wang P."/>
            <person name="Xu J."/>
            <person name="Bruns T."/>
            <person name="Baldrian P."/>
            <person name="Vilgalys R."/>
            <person name="Dunand C."/>
            <person name="Henrissat B."/>
            <person name="Grigoriev I.V."/>
            <person name="Hibbett D."/>
            <person name="Nagy L.G."/>
            <person name="Martin F.M."/>
        </authorList>
    </citation>
    <scope>NUCLEOTIDE SEQUENCE</scope>
    <source>
        <strain evidence="10">UP504</strain>
    </source>
</reference>
<dbReference type="GO" id="GO:0005737">
    <property type="term" value="C:cytoplasm"/>
    <property type="evidence" value="ECO:0007669"/>
    <property type="project" value="UniProtKB-SubCell"/>
</dbReference>
<organism evidence="10 11">
    <name type="scientific">Hydnum rufescens UP504</name>
    <dbReference type="NCBI Taxonomy" id="1448309"/>
    <lineage>
        <taxon>Eukaryota</taxon>
        <taxon>Fungi</taxon>
        <taxon>Dikarya</taxon>
        <taxon>Basidiomycota</taxon>
        <taxon>Agaricomycotina</taxon>
        <taxon>Agaricomycetes</taxon>
        <taxon>Cantharellales</taxon>
        <taxon>Hydnaceae</taxon>
        <taxon>Hydnum</taxon>
    </lineage>
</organism>
<evidence type="ECO:0000313" key="10">
    <source>
        <dbReference type="EMBL" id="KAF9512698.1"/>
    </source>
</evidence>
<dbReference type="GO" id="GO:0008017">
    <property type="term" value="F:microtubule binding"/>
    <property type="evidence" value="ECO:0007669"/>
    <property type="project" value="TreeGrafter"/>
</dbReference>
<keyword evidence="6" id="KW-0747">Spliceosome</keyword>
<evidence type="ECO:0000256" key="4">
    <source>
        <dbReference type="ARBA" id="ARBA00022490"/>
    </source>
</evidence>
<evidence type="ECO:0000256" key="7">
    <source>
        <dbReference type="ARBA" id="ARBA00023187"/>
    </source>
</evidence>
<dbReference type="OrthoDB" id="147332at2759"/>
<dbReference type="Proteomes" id="UP000886523">
    <property type="component" value="Unassembled WGS sequence"/>
</dbReference>
<dbReference type="InterPro" id="IPR019367">
    <property type="entry name" value="PDZ-binding_CRIPT"/>
</dbReference>